<dbReference type="InterPro" id="IPR006852">
    <property type="entry name" value="TOD1_MUCI70"/>
</dbReference>
<feature type="chain" id="PRO_5035296244" description="TOD1/MUCI70 glycosyltransferase-like domain-containing protein" evidence="1">
    <location>
        <begin position="22"/>
        <end position="434"/>
    </location>
</feature>
<keyword evidence="1" id="KW-0732">Signal</keyword>
<dbReference type="EMBL" id="JAGTXO010000019">
    <property type="protein sequence ID" value="KAG8462676.1"/>
    <property type="molecule type" value="Genomic_DNA"/>
</dbReference>
<keyword evidence="4" id="KW-1185">Reference proteome</keyword>
<dbReference type="AlphaFoldDB" id="A0A8J5XC02"/>
<dbReference type="PANTHER" id="PTHR12956">
    <property type="entry name" value="ALKALINE CERAMIDASE-RELATED"/>
    <property type="match status" value="1"/>
</dbReference>
<sequence>MGPSTMAVLLLGLTSAPPGAWEAWGRSERAGVARCGKFHGCPSLAARNASIRLGQACVWAGAFPAELPSAHAAACAGERFLSASMVDESAPYCGFTSQLALSWLARLNALTSHCSTVVYTVITGGYDQFKQVPGGPQPDLCLVGLVDNVTAEKQTHAAREIGWQLYRLPTPTPWPNSPARTSHSLRAMAMRMFPRAAHTIYCDGKVVLLKPPAQIVHELRATTSAPYIVIEHPWSLSFMNEFKFAATRIRYQRRGDTQRDVDDVEAQRRVYCEEGACNNQAGMLDATMIIQQREPRAVWPAGRTEPAPHVSIRWLECAWFNEMAIFSHRVQLSFFFAVDALGLRRQVHVVPRRQWENKLFQIARHKYGALVDNASAPVAMGKTAHSRRARRKAAFRTALAAARAAAARGDAPGGVGALAALKAGVGVRRAHEAR</sequence>
<evidence type="ECO:0000313" key="4">
    <source>
        <dbReference type="Proteomes" id="UP000751190"/>
    </source>
</evidence>
<name>A0A8J5XC02_DIALT</name>
<proteinExistence type="predicted"/>
<dbReference type="Proteomes" id="UP000751190">
    <property type="component" value="Unassembled WGS sequence"/>
</dbReference>
<feature type="domain" description="TOD1/MUCI70 glycosyltransferase-like" evidence="2">
    <location>
        <begin position="110"/>
        <end position="349"/>
    </location>
</feature>
<feature type="signal peptide" evidence="1">
    <location>
        <begin position="1"/>
        <end position="21"/>
    </location>
</feature>
<comment type="caution">
    <text evidence="3">The sequence shown here is derived from an EMBL/GenBank/DDBJ whole genome shotgun (WGS) entry which is preliminary data.</text>
</comment>
<evidence type="ECO:0000256" key="1">
    <source>
        <dbReference type="SAM" id="SignalP"/>
    </source>
</evidence>
<evidence type="ECO:0000259" key="2">
    <source>
        <dbReference type="Pfam" id="PF04765"/>
    </source>
</evidence>
<reference evidence="3" key="1">
    <citation type="submission" date="2021-05" db="EMBL/GenBank/DDBJ databases">
        <title>The genome of the haptophyte Pavlova lutheri (Diacronema luteri, Pavlovales) - a model for lipid biosynthesis in eukaryotic algae.</title>
        <authorList>
            <person name="Hulatt C.J."/>
            <person name="Posewitz M.C."/>
        </authorList>
    </citation>
    <scope>NUCLEOTIDE SEQUENCE</scope>
    <source>
        <strain evidence="3">NIVA-4/92</strain>
    </source>
</reference>
<dbReference type="OrthoDB" id="1905162at2759"/>
<protein>
    <recommendedName>
        <fullName evidence="2">TOD1/MUCI70 glycosyltransferase-like domain-containing protein</fullName>
    </recommendedName>
</protein>
<gene>
    <name evidence="3" type="ORF">KFE25_004652</name>
</gene>
<organism evidence="3 4">
    <name type="scientific">Diacronema lutheri</name>
    <name type="common">Unicellular marine alga</name>
    <name type="synonym">Monochrysis lutheri</name>
    <dbReference type="NCBI Taxonomy" id="2081491"/>
    <lineage>
        <taxon>Eukaryota</taxon>
        <taxon>Haptista</taxon>
        <taxon>Haptophyta</taxon>
        <taxon>Pavlovophyceae</taxon>
        <taxon>Pavlovales</taxon>
        <taxon>Pavlovaceae</taxon>
        <taxon>Diacronema</taxon>
    </lineage>
</organism>
<evidence type="ECO:0000313" key="3">
    <source>
        <dbReference type="EMBL" id="KAG8462676.1"/>
    </source>
</evidence>
<dbReference type="InterPro" id="IPR048354">
    <property type="entry name" value="TOD1_MUCI70_glycTrfase_dom"/>
</dbReference>
<dbReference type="Pfam" id="PF04765">
    <property type="entry name" value="TOD1_MUCI70"/>
    <property type="match status" value="1"/>
</dbReference>
<accession>A0A8J5XC02</accession>